<dbReference type="RefSeq" id="WP_149433875.1">
    <property type="nucleotide sequence ID" value="NZ_VTPX01000001.1"/>
</dbReference>
<accession>A0A640WJK4</accession>
<evidence type="ECO:0000313" key="2">
    <source>
        <dbReference type="Proteomes" id="UP000466024"/>
    </source>
</evidence>
<gene>
    <name evidence="1" type="ORF">F0A16_02910</name>
</gene>
<name>A0A640WJK4_9GAMM</name>
<protein>
    <recommendedName>
        <fullName evidence="3">Myb-like domain-containing protein</fullName>
    </recommendedName>
</protein>
<keyword evidence="2" id="KW-1185">Reference proteome</keyword>
<dbReference type="AlphaFoldDB" id="A0A640WJK4"/>
<evidence type="ECO:0000313" key="1">
    <source>
        <dbReference type="EMBL" id="KAA0020755.1"/>
    </source>
</evidence>
<proteinExistence type="predicted"/>
<dbReference type="Proteomes" id="UP000466024">
    <property type="component" value="Unassembled WGS sequence"/>
</dbReference>
<dbReference type="EMBL" id="VTPX01000001">
    <property type="protein sequence ID" value="KAA0020755.1"/>
    <property type="molecule type" value="Genomic_DNA"/>
</dbReference>
<organism evidence="1 2">
    <name type="scientific">Salinicola corii</name>
    <dbReference type="NCBI Taxonomy" id="2606937"/>
    <lineage>
        <taxon>Bacteria</taxon>
        <taxon>Pseudomonadati</taxon>
        <taxon>Pseudomonadota</taxon>
        <taxon>Gammaproteobacteria</taxon>
        <taxon>Oceanospirillales</taxon>
        <taxon>Halomonadaceae</taxon>
        <taxon>Salinicola</taxon>
    </lineage>
</organism>
<evidence type="ECO:0008006" key="3">
    <source>
        <dbReference type="Google" id="ProtNLM"/>
    </source>
</evidence>
<reference evidence="1 2" key="1">
    <citation type="submission" date="2019-08" db="EMBL/GenBank/DDBJ databases">
        <title>Bioinformatics analysis of the strain L3 and L5.</title>
        <authorList>
            <person name="Li X."/>
        </authorList>
    </citation>
    <scope>NUCLEOTIDE SEQUENCE [LARGE SCALE GENOMIC DNA]</scope>
    <source>
        <strain evidence="1 2">L3</strain>
    </source>
</reference>
<comment type="caution">
    <text evidence="1">The sequence shown here is derived from an EMBL/GenBank/DDBJ whole genome shotgun (WGS) entry which is preliminary data.</text>
</comment>
<sequence>MATCKPRENYRPWTRAEYDLVEKAIMRDNRQYASIAAELGRSVKSVRGAAQRIGVSSCRRHWRSPDWSKLDRKIVDMLECELMTPRQIAEKLTALGNPVHKDTIYRRIAAMPHNIRERARRNGTRIRVATGERVQRRRKLAA</sequence>